<evidence type="ECO:0000256" key="1">
    <source>
        <dbReference type="ARBA" id="ARBA00009986"/>
    </source>
</evidence>
<dbReference type="AlphaFoldDB" id="A0AA39GKT6"/>
<dbReference type="PROSITE" id="PS00687">
    <property type="entry name" value="ALDEHYDE_DEHYDR_GLU"/>
    <property type="match status" value="1"/>
</dbReference>
<dbReference type="EMBL" id="JAPDFR010000002">
    <property type="protein sequence ID" value="KAK0389197.1"/>
    <property type="molecule type" value="Genomic_DNA"/>
</dbReference>
<dbReference type="Pfam" id="PF00171">
    <property type="entry name" value="Aldedh"/>
    <property type="match status" value="1"/>
</dbReference>
<keyword evidence="2 6" id="KW-0560">Oxidoreductase</keyword>
<dbReference type="PANTHER" id="PTHR43720">
    <property type="entry name" value="2-AMINOMUCONIC SEMIALDEHYDE DEHYDROGENASE"/>
    <property type="match status" value="1"/>
</dbReference>
<dbReference type="InterPro" id="IPR016162">
    <property type="entry name" value="Ald_DH_N"/>
</dbReference>
<evidence type="ECO:0000259" key="7">
    <source>
        <dbReference type="Pfam" id="PF00171"/>
    </source>
</evidence>
<dbReference type="InterPro" id="IPR016163">
    <property type="entry name" value="Ald_DH_C"/>
</dbReference>
<reference evidence="8" key="1">
    <citation type="submission" date="2022-10" db="EMBL/GenBank/DDBJ databases">
        <title>Determination and structural analysis of whole genome sequence of Sarocladium strictum F4-1.</title>
        <authorList>
            <person name="Hu L."/>
            <person name="Jiang Y."/>
        </authorList>
    </citation>
    <scope>NUCLEOTIDE SEQUENCE</scope>
    <source>
        <strain evidence="8">F4-1</strain>
    </source>
</reference>
<evidence type="ECO:0000313" key="8">
    <source>
        <dbReference type="EMBL" id="KAK0389197.1"/>
    </source>
</evidence>
<dbReference type="FunFam" id="3.40.605.10:FF:000050">
    <property type="entry name" value="Aldehyde dehydrogenase, mitochondrial"/>
    <property type="match status" value="1"/>
</dbReference>
<dbReference type="Gene3D" id="3.40.605.10">
    <property type="entry name" value="Aldehyde Dehydrogenase, Chain A, domain 1"/>
    <property type="match status" value="1"/>
</dbReference>
<dbReference type="GO" id="GO:0006598">
    <property type="term" value="P:polyamine catabolic process"/>
    <property type="evidence" value="ECO:0007669"/>
    <property type="project" value="TreeGrafter"/>
</dbReference>
<evidence type="ECO:0000313" key="9">
    <source>
        <dbReference type="Proteomes" id="UP001175261"/>
    </source>
</evidence>
<evidence type="ECO:0000256" key="2">
    <source>
        <dbReference type="ARBA" id="ARBA00023002"/>
    </source>
</evidence>
<evidence type="ECO:0000256" key="4">
    <source>
        <dbReference type="ARBA" id="ARBA00024226"/>
    </source>
</evidence>
<organism evidence="8 9">
    <name type="scientific">Sarocladium strictum</name>
    <name type="common">Black bundle disease fungus</name>
    <name type="synonym">Acremonium strictum</name>
    <dbReference type="NCBI Taxonomy" id="5046"/>
    <lineage>
        <taxon>Eukaryota</taxon>
        <taxon>Fungi</taxon>
        <taxon>Dikarya</taxon>
        <taxon>Ascomycota</taxon>
        <taxon>Pezizomycotina</taxon>
        <taxon>Sordariomycetes</taxon>
        <taxon>Hypocreomycetidae</taxon>
        <taxon>Hypocreales</taxon>
        <taxon>Sarocladiaceae</taxon>
        <taxon>Sarocladium</taxon>
    </lineage>
</organism>
<name>A0AA39GKT6_SARSR</name>
<dbReference type="InterPro" id="IPR016161">
    <property type="entry name" value="Ald_DH/histidinol_DH"/>
</dbReference>
<sequence>MSYCFRLSQPARWGVKPRLAKRSRGFASSASTWLPVLPINLTAPNSRSWKQPVGLFINNEYIESQGADRITTVNPATEETICSVHAASGHDVDRAVSAARDALRHPSWRNLTGTDRARLMVRLADLVDAHAETLATIETMDNGKPYTVSLGYDVPDLSSVLRYYAGFADKNFGKTVDLGPEKLAYTTVQPVGVCGQIIPWNYPLSMAGWKLGPALCCGNTIVLKLAELTPLSMLYVGDLIREAGFPPGVINIVNGHGHVAGAALAEHEGVDKIAFTGSTKTGKDVMRLASGTMKAITLETGGKSPLIVFDDANLDQAVSWAHGGVMGNQGQVCTATSRLLVQDGVYNEFVQRFVEFTAKTSVVGDPFDEKTYQGPQVSKAQLDRVNLFISAAKACGGTIHQPSASLPSRGFFVQPTILTDLPASHPALHEEIFGPCATIVRFKDEDEALSVANASRYGLAGAVFTNDVARAHRVARELEAGMVWVNSSNDSDIRMPFGGIKESGIGRELGEEGLRGYYNVKAVQVNLSGQ</sequence>
<dbReference type="EC" id="1.2.1.3" evidence="4"/>
<dbReference type="InterPro" id="IPR015590">
    <property type="entry name" value="Aldehyde_DH_dom"/>
</dbReference>
<comment type="similarity">
    <text evidence="1 6">Belongs to the aldehyde dehydrogenase family.</text>
</comment>
<dbReference type="Proteomes" id="UP001175261">
    <property type="component" value="Unassembled WGS sequence"/>
</dbReference>
<dbReference type="Gene3D" id="3.40.309.10">
    <property type="entry name" value="Aldehyde Dehydrogenase, Chain A, domain 2"/>
    <property type="match status" value="1"/>
</dbReference>
<evidence type="ECO:0000256" key="5">
    <source>
        <dbReference type="PROSITE-ProRule" id="PRU10007"/>
    </source>
</evidence>
<comment type="caution">
    <text evidence="8">The sequence shown here is derived from an EMBL/GenBank/DDBJ whole genome shotgun (WGS) entry which is preliminary data.</text>
</comment>
<dbReference type="SUPFAM" id="SSF53720">
    <property type="entry name" value="ALDH-like"/>
    <property type="match status" value="1"/>
</dbReference>
<dbReference type="PANTHER" id="PTHR43720:SF2">
    <property type="entry name" value="2-AMINOMUCONIC SEMIALDEHYDE DEHYDROGENASE"/>
    <property type="match status" value="1"/>
</dbReference>
<dbReference type="InterPro" id="IPR029510">
    <property type="entry name" value="Ald_DH_CS_GLU"/>
</dbReference>
<evidence type="ECO:0000256" key="3">
    <source>
        <dbReference type="ARBA" id="ARBA00023027"/>
    </source>
</evidence>
<evidence type="ECO:0000256" key="6">
    <source>
        <dbReference type="RuleBase" id="RU003345"/>
    </source>
</evidence>
<feature type="active site" evidence="5">
    <location>
        <position position="299"/>
    </location>
</feature>
<proteinExistence type="inferred from homology"/>
<keyword evidence="3" id="KW-0520">NAD</keyword>
<dbReference type="FunFam" id="3.40.309.10:FF:000012">
    <property type="entry name" value="Betaine aldehyde dehydrogenase"/>
    <property type="match status" value="1"/>
</dbReference>
<accession>A0AA39GKT6</accession>
<protein>
    <recommendedName>
        <fullName evidence="4">aldehyde dehydrogenase (NAD(+))</fullName>
        <ecNumber evidence="4">1.2.1.3</ecNumber>
    </recommendedName>
</protein>
<keyword evidence="9" id="KW-1185">Reference proteome</keyword>
<gene>
    <name evidence="8" type="ORF">NLU13_2772</name>
</gene>
<dbReference type="GO" id="GO:0004029">
    <property type="term" value="F:aldehyde dehydrogenase (NAD+) activity"/>
    <property type="evidence" value="ECO:0007669"/>
    <property type="project" value="UniProtKB-EC"/>
</dbReference>
<feature type="domain" description="Aldehyde dehydrogenase" evidence="7">
    <location>
        <begin position="61"/>
        <end position="523"/>
    </location>
</feature>